<dbReference type="Proteomes" id="UP001295423">
    <property type="component" value="Unassembled WGS sequence"/>
</dbReference>
<dbReference type="SUPFAM" id="SSF48452">
    <property type="entry name" value="TPR-like"/>
    <property type="match status" value="1"/>
</dbReference>
<protein>
    <submittedName>
        <fullName evidence="1">Uncharacterized protein</fullName>
    </submittedName>
</protein>
<keyword evidence="2" id="KW-1185">Reference proteome</keyword>
<dbReference type="InterPro" id="IPR011990">
    <property type="entry name" value="TPR-like_helical_dom_sf"/>
</dbReference>
<dbReference type="Gene3D" id="1.25.40.10">
    <property type="entry name" value="Tetratricopeptide repeat domain"/>
    <property type="match status" value="1"/>
</dbReference>
<dbReference type="EMBL" id="CAKOGP040001907">
    <property type="protein sequence ID" value="CAJ1956205.1"/>
    <property type="molecule type" value="Genomic_DNA"/>
</dbReference>
<organism evidence="1 2">
    <name type="scientific">Cylindrotheca closterium</name>
    <dbReference type="NCBI Taxonomy" id="2856"/>
    <lineage>
        <taxon>Eukaryota</taxon>
        <taxon>Sar</taxon>
        <taxon>Stramenopiles</taxon>
        <taxon>Ochrophyta</taxon>
        <taxon>Bacillariophyta</taxon>
        <taxon>Bacillariophyceae</taxon>
        <taxon>Bacillariophycidae</taxon>
        <taxon>Bacillariales</taxon>
        <taxon>Bacillariaceae</taxon>
        <taxon>Cylindrotheca</taxon>
    </lineage>
</organism>
<evidence type="ECO:0000313" key="2">
    <source>
        <dbReference type="Proteomes" id="UP001295423"/>
    </source>
</evidence>
<comment type="caution">
    <text evidence="1">The sequence shown here is derived from an EMBL/GenBank/DDBJ whole genome shotgun (WGS) entry which is preliminary data.</text>
</comment>
<sequence>MGKISSAQSMYSLSAEIFKRDVGKDPLSVAHVDQTVANLLSQNLNQHEAALDKYRKLLGIKLRNFGSRHISAVGTLQDIALVHQQIASHAELRMLVKAHNNIAIILEQTSAVDASLKSYERAFEICSGTDDPGNLNGMLEIILRNMFGLLQRNGRMDAIDQFASEYTSNEMRQAEIFATLGAAESSTVPQ</sequence>
<accession>A0AAD2FXF9</accession>
<dbReference type="AlphaFoldDB" id="A0AAD2FXF9"/>
<gene>
    <name evidence="1" type="ORF">CYCCA115_LOCUS16124</name>
</gene>
<name>A0AAD2FXF9_9STRA</name>
<proteinExistence type="predicted"/>
<reference evidence="1" key="1">
    <citation type="submission" date="2023-08" db="EMBL/GenBank/DDBJ databases">
        <authorList>
            <person name="Audoor S."/>
            <person name="Bilcke G."/>
        </authorList>
    </citation>
    <scope>NUCLEOTIDE SEQUENCE</scope>
</reference>
<evidence type="ECO:0000313" key="1">
    <source>
        <dbReference type="EMBL" id="CAJ1956205.1"/>
    </source>
</evidence>